<gene>
    <name evidence="3" type="ORF">LTR84_005816</name>
</gene>
<keyword evidence="1" id="KW-0378">Hydrolase</keyword>
<feature type="domain" description="Xaa-Pro dipeptidyl-peptidase C-terminal" evidence="2">
    <location>
        <begin position="335"/>
        <end position="593"/>
    </location>
</feature>
<proteinExistence type="predicted"/>
<dbReference type="Pfam" id="PF08530">
    <property type="entry name" value="PepX_C"/>
    <property type="match status" value="1"/>
</dbReference>
<dbReference type="AlphaFoldDB" id="A0AAV9N619"/>
<dbReference type="InterPro" id="IPR008979">
    <property type="entry name" value="Galactose-bd-like_sf"/>
</dbReference>
<dbReference type="InterPro" id="IPR000383">
    <property type="entry name" value="Xaa-Pro-like_dom"/>
</dbReference>
<dbReference type="GO" id="GO:0008239">
    <property type="term" value="F:dipeptidyl-peptidase activity"/>
    <property type="evidence" value="ECO:0007669"/>
    <property type="project" value="InterPro"/>
</dbReference>
<evidence type="ECO:0000313" key="4">
    <source>
        <dbReference type="Proteomes" id="UP001358417"/>
    </source>
</evidence>
<evidence type="ECO:0000256" key="1">
    <source>
        <dbReference type="ARBA" id="ARBA00022801"/>
    </source>
</evidence>
<dbReference type="Proteomes" id="UP001358417">
    <property type="component" value="Unassembled WGS sequence"/>
</dbReference>
<name>A0AAV9N619_9EURO</name>
<dbReference type="InterPro" id="IPR013736">
    <property type="entry name" value="Xaa-Pro_dipept_C"/>
</dbReference>
<dbReference type="SUPFAM" id="SSF49785">
    <property type="entry name" value="Galactose-binding domain-like"/>
    <property type="match status" value="1"/>
</dbReference>
<dbReference type="Gene3D" id="1.10.3020.20">
    <property type="match status" value="1"/>
</dbReference>
<sequence>MPSTEENLKSRFPDLKFVKLPPAEEPFFNYPGFAPGTSTILPEGHVKSPGRRPFPKDVIFERDQAILLRDGVTIYTDIFRPISSDTVKVPALIPWSPYGKSGSGPLQYKDAGPYNCGINLDHTSGYEKFEAPDPAEWCGDRGYAIVSVDIRGTAKSEGNIHWWGTQEAEDIYDAISWVVAQPWSSGAVSMIGNSWLAVSQINFASKLRHPALKALAPMEAQNDPYRHLIARGGHPSHKSFMKVILDSFAGPGSVEDLAGMVKDHPLFDDYWESKYIQVENIDIPLYLVGSYSSLFHGQGSFHTFRAARTEHKWLRVHPYQEWYDLYRPEISNDLQRFFDHFLKNIQNGWVRDTPPVRLSLLGFDGSPAKTVIERAEYEYPLARQRLVKYYLDASNNQLVNEKPSLEAQASHEGHSLTAHSAFALRFDSHVEIAGYSKVILWMSCNQKDDLDVAVQIRKLDISGQLLEHLNYPCPVPSAEVPNTNVVKTLGPEGFLRASHAISRDEERCQNSGQEVFYAHDRREPIEPGAIVPLEITLWPMGMVFEKGEGLMLKISGHGSSYPEFEAITPNEPDDENEGIHIIYTGGAHHSCLILPFI</sequence>
<dbReference type="NCBIfam" id="TIGR00976">
    <property type="entry name" value="CocE_NonD"/>
    <property type="match status" value="1"/>
</dbReference>
<accession>A0AAV9N619</accession>
<dbReference type="Gene3D" id="2.60.120.260">
    <property type="entry name" value="Galactose-binding domain-like"/>
    <property type="match status" value="1"/>
</dbReference>
<dbReference type="GeneID" id="89973990"/>
<comment type="caution">
    <text evidence="3">The sequence shown here is derived from an EMBL/GenBank/DDBJ whole genome shotgun (WGS) entry which is preliminary data.</text>
</comment>
<keyword evidence="4" id="KW-1185">Reference proteome</keyword>
<dbReference type="InterPro" id="IPR005674">
    <property type="entry name" value="CocE/Ser_esterase"/>
</dbReference>
<dbReference type="PANTHER" id="PTHR43056:SF10">
    <property type="entry name" value="COCE_NOND FAMILY, PUTATIVE (AFU_ORTHOLOGUE AFUA_7G00600)-RELATED"/>
    <property type="match status" value="1"/>
</dbReference>
<protein>
    <recommendedName>
        <fullName evidence="2">Xaa-Pro dipeptidyl-peptidase C-terminal domain-containing protein</fullName>
    </recommendedName>
</protein>
<dbReference type="EMBL" id="JAVRRD010000022">
    <property type="protein sequence ID" value="KAK5048146.1"/>
    <property type="molecule type" value="Genomic_DNA"/>
</dbReference>
<dbReference type="RefSeq" id="XP_064703604.1">
    <property type="nucleotide sequence ID" value="XM_064849380.1"/>
</dbReference>
<dbReference type="SMART" id="SM00939">
    <property type="entry name" value="PepX_C"/>
    <property type="match status" value="1"/>
</dbReference>
<dbReference type="SUPFAM" id="SSF53474">
    <property type="entry name" value="alpha/beta-Hydrolases"/>
    <property type="match status" value="1"/>
</dbReference>
<dbReference type="PANTHER" id="PTHR43056">
    <property type="entry name" value="PEPTIDASE S9 PROLYL OLIGOPEPTIDASE"/>
    <property type="match status" value="1"/>
</dbReference>
<organism evidence="3 4">
    <name type="scientific">Exophiala bonariae</name>
    <dbReference type="NCBI Taxonomy" id="1690606"/>
    <lineage>
        <taxon>Eukaryota</taxon>
        <taxon>Fungi</taxon>
        <taxon>Dikarya</taxon>
        <taxon>Ascomycota</taxon>
        <taxon>Pezizomycotina</taxon>
        <taxon>Eurotiomycetes</taxon>
        <taxon>Chaetothyriomycetidae</taxon>
        <taxon>Chaetothyriales</taxon>
        <taxon>Herpotrichiellaceae</taxon>
        <taxon>Exophiala</taxon>
    </lineage>
</organism>
<dbReference type="Pfam" id="PF02129">
    <property type="entry name" value="Peptidase_S15"/>
    <property type="match status" value="1"/>
</dbReference>
<reference evidence="3 4" key="1">
    <citation type="submission" date="2023-08" db="EMBL/GenBank/DDBJ databases">
        <title>Black Yeasts Isolated from many extreme environments.</title>
        <authorList>
            <person name="Coleine C."/>
            <person name="Stajich J.E."/>
            <person name="Selbmann L."/>
        </authorList>
    </citation>
    <scope>NUCLEOTIDE SEQUENCE [LARGE SCALE GENOMIC DNA]</scope>
    <source>
        <strain evidence="3 4">CCFEE 5792</strain>
    </source>
</reference>
<evidence type="ECO:0000313" key="3">
    <source>
        <dbReference type="EMBL" id="KAK5048146.1"/>
    </source>
</evidence>
<evidence type="ECO:0000259" key="2">
    <source>
        <dbReference type="SMART" id="SM00939"/>
    </source>
</evidence>
<dbReference type="InterPro" id="IPR029058">
    <property type="entry name" value="AB_hydrolase_fold"/>
</dbReference>
<dbReference type="Gene3D" id="3.40.50.1820">
    <property type="entry name" value="alpha/beta hydrolase"/>
    <property type="match status" value="1"/>
</dbReference>
<dbReference type="InterPro" id="IPR050585">
    <property type="entry name" value="Xaa-Pro_dipeptidyl-ppase/CocE"/>
</dbReference>